<evidence type="ECO:0000313" key="2">
    <source>
        <dbReference type="Proteomes" id="UP001177021"/>
    </source>
</evidence>
<evidence type="ECO:0000313" key="1">
    <source>
        <dbReference type="EMBL" id="CAJ2669890.1"/>
    </source>
</evidence>
<organism evidence="1 2">
    <name type="scientific">Trifolium pratense</name>
    <name type="common">Red clover</name>
    <dbReference type="NCBI Taxonomy" id="57577"/>
    <lineage>
        <taxon>Eukaryota</taxon>
        <taxon>Viridiplantae</taxon>
        <taxon>Streptophyta</taxon>
        <taxon>Embryophyta</taxon>
        <taxon>Tracheophyta</taxon>
        <taxon>Spermatophyta</taxon>
        <taxon>Magnoliopsida</taxon>
        <taxon>eudicotyledons</taxon>
        <taxon>Gunneridae</taxon>
        <taxon>Pentapetalae</taxon>
        <taxon>rosids</taxon>
        <taxon>fabids</taxon>
        <taxon>Fabales</taxon>
        <taxon>Fabaceae</taxon>
        <taxon>Papilionoideae</taxon>
        <taxon>50 kb inversion clade</taxon>
        <taxon>NPAAA clade</taxon>
        <taxon>Hologalegina</taxon>
        <taxon>IRL clade</taxon>
        <taxon>Trifolieae</taxon>
        <taxon>Trifolium</taxon>
    </lineage>
</organism>
<name>A0ACB0LMN7_TRIPR</name>
<accession>A0ACB0LMN7</accession>
<protein>
    <submittedName>
        <fullName evidence="1">Uncharacterized protein</fullName>
    </submittedName>
</protein>
<reference evidence="1" key="1">
    <citation type="submission" date="2023-10" db="EMBL/GenBank/DDBJ databases">
        <authorList>
            <person name="Rodriguez Cubillos JULIANA M."/>
            <person name="De Vega J."/>
        </authorList>
    </citation>
    <scope>NUCLEOTIDE SEQUENCE</scope>
</reference>
<comment type="caution">
    <text evidence="1">The sequence shown here is derived from an EMBL/GenBank/DDBJ whole genome shotgun (WGS) entry which is preliminary data.</text>
</comment>
<proteinExistence type="predicted"/>
<dbReference type="Proteomes" id="UP001177021">
    <property type="component" value="Unassembled WGS sequence"/>
</dbReference>
<keyword evidence="2" id="KW-1185">Reference proteome</keyword>
<sequence length="347" mass="38316">MDANSSLFRLVHLQNLDLSDNDFNYSQIPSKIGELSNSIFSGEVPPQVSQLSKLLCLDLGSNPKTSPKVREVNPLKLKLSSLKSIIQNSTKLEILLLSYVTISSTLPDTLTNLTSLKAISLYNSELYGEFPIGVFHLPNLELLNLRYNPNLNSRLPEDTGLYGTLPVSIRKLSSLLILSIRNRHFFGYIPSLGNLTQLMSISLQNNKFRDDPSASLANITKLSHLVIGSNEFTIETISWIGKLSSLIAFDISSVNTKGEIPLSFSNLTQLEVIDASNSNIKGEIPSWIINITNLAVLNLRSNFFHGNLELETFLKLKNLVVLDLSVNKLSLIVGKSTSNVLILECAC</sequence>
<gene>
    <name evidence="1" type="ORF">MILVUS5_LOCUS34016</name>
</gene>
<dbReference type="EMBL" id="CASHSV030000615">
    <property type="protein sequence ID" value="CAJ2669890.1"/>
    <property type="molecule type" value="Genomic_DNA"/>
</dbReference>